<dbReference type="InterPro" id="IPR001126">
    <property type="entry name" value="UmuC"/>
</dbReference>
<feature type="repeat" description="PPR" evidence="30">
    <location>
        <begin position="1629"/>
        <end position="1659"/>
    </location>
</feature>
<dbReference type="GO" id="GO:0005657">
    <property type="term" value="C:replication fork"/>
    <property type="evidence" value="ECO:0007669"/>
    <property type="project" value="TreeGrafter"/>
</dbReference>
<proteinExistence type="inferred from homology"/>
<feature type="repeat" description="PPR" evidence="30">
    <location>
        <begin position="1593"/>
        <end position="1628"/>
    </location>
</feature>
<dbReference type="SUPFAM" id="SSF49899">
    <property type="entry name" value="Concanavalin A-like lectins/glucanases"/>
    <property type="match status" value="1"/>
</dbReference>
<dbReference type="InterPro" id="IPR046848">
    <property type="entry name" value="E_motif"/>
</dbReference>
<dbReference type="GO" id="GO:0035861">
    <property type="term" value="C:site of double-strand break"/>
    <property type="evidence" value="ECO:0007669"/>
    <property type="project" value="TreeGrafter"/>
</dbReference>
<name>A0A8J5EWB5_ZINOF</name>
<keyword evidence="11 33" id="KW-0812">Transmembrane</keyword>
<evidence type="ECO:0000256" key="25">
    <source>
        <dbReference type="ARBA" id="ARBA00023180"/>
    </source>
</evidence>
<dbReference type="InterPro" id="IPR043502">
    <property type="entry name" value="DNA/RNA_pol_sf"/>
</dbReference>
<evidence type="ECO:0000256" key="34">
    <source>
        <dbReference type="SAM" id="SignalP"/>
    </source>
</evidence>
<evidence type="ECO:0000256" key="31">
    <source>
        <dbReference type="PROSITE-ProRule" id="PRU10141"/>
    </source>
</evidence>
<comment type="similarity">
    <text evidence="6">In the C-terminal section; belongs to the protein kinase superfamily. Ser/Thr protein kinase family.</text>
</comment>
<evidence type="ECO:0000256" key="2">
    <source>
        <dbReference type="ARBA" id="ARBA00001946"/>
    </source>
</evidence>
<dbReference type="InterPro" id="IPR000719">
    <property type="entry name" value="Prot_kinase_dom"/>
</dbReference>
<dbReference type="GO" id="GO:0003887">
    <property type="term" value="F:DNA-directed DNA polymerase activity"/>
    <property type="evidence" value="ECO:0007669"/>
    <property type="project" value="UniProtKB-EC"/>
</dbReference>
<dbReference type="EMBL" id="JACMSC010000018">
    <property type="protein sequence ID" value="KAG6475541.1"/>
    <property type="molecule type" value="Genomic_DNA"/>
</dbReference>
<dbReference type="PANTHER" id="PTHR45873:SF1">
    <property type="entry name" value="DNA POLYMERASE ETA"/>
    <property type="match status" value="1"/>
</dbReference>
<evidence type="ECO:0000313" key="38">
    <source>
        <dbReference type="Proteomes" id="UP000734854"/>
    </source>
</evidence>
<dbReference type="GO" id="GO:0004672">
    <property type="term" value="F:protein kinase activity"/>
    <property type="evidence" value="ECO:0007669"/>
    <property type="project" value="InterPro"/>
</dbReference>
<feature type="region of interest" description="Disordered" evidence="32">
    <location>
        <begin position="2163"/>
        <end position="2189"/>
    </location>
</feature>
<dbReference type="PROSITE" id="PS50173">
    <property type="entry name" value="UMUC"/>
    <property type="match status" value="1"/>
</dbReference>
<comment type="similarity">
    <text evidence="5">In the N-terminal section; belongs to the leguminous lectin family.</text>
</comment>
<dbReference type="FunFam" id="3.30.70.270:FF:000029">
    <property type="entry name" value="DNA polymerase eta"/>
    <property type="match status" value="1"/>
</dbReference>
<keyword evidence="25" id="KW-0325">Glycoprotein</keyword>
<evidence type="ECO:0000256" key="22">
    <source>
        <dbReference type="ARBA" id="ARBA00022989"/>
    </source>
</evidence>
<keyword evidence="13" id="KW-0479">Metal-binding</keyword>
<dbReference type="PROSITE" id="PS00107">
    <property type="entry name" value="PROTEIN_KINASE_ATP"/>
    <property type="match status" value="1"/>
</dbReference>
<dbReference type="GO" id="GO:0002229">
    <property type="term" value="P:defense response to oomycetes"/>
    <property type="evidence" value="ECO:0007669"/>
    <property type="project" value="UniProtKB-ARBA"/>
</dbReference>
<keyword evidence="20 31" id="KW-0067">ATP-binding</keyword>
<evidence type="ECO:0000256" key="18">
    <source>
        <dbReference type="ARBA" id="ARBA00022763"/>
    </source>
</evidence>
<evidence type="ECO:0000259" key="35">
    <source>
        <dbReference type="PROSITE" id="PS50011"/>
    </source>
</evidence>
<evidence type="ECO:0000256" key="26">
    <source>
        <dbReference type="ARBA" id="ARBA00023204"/>
    </source>
</evidence>
<keyword evidence="14 34" id="KW-0732">Signal</keyword>
<dbReference type="SUPFAM" id="SSF56112">
    <property type="entry name" value="Protein kinase-like (PK-like)"/>
    <property type="match status" value="1"/>
</dbReference>
<dbReference type="Pfam" id="PF13041">
    <property type="entry name" value="PPR_2"/>
    <property type="match status" value="1"/>
</dbReference>
<keyword evidence="27" id="KW-0539">Nucleus</keyword>
<dbReference type="Proteomes" id="UP000734854">
    <property type="component" value="Unassembled WGS sequence"/>
</dbReference>
<comment type="similarity">
    <text evidence="7">Belongs to the DNA polymerase type-Y family.</text>
</comment>
<dbReference type="GO" id="GO:0003684">
    <property type="term" value="F:damaged DNA binding"/>
    <property type="evidence" value="ECO:0007669"/>
    <property type="project" value="InterPro"/>
</dbReference>
<dbReference type="PANTHER" id="PTHR45873">
    <property type="entry name" value="DNA POLYMERASE ETA"/>
    <property type="match status" value="1"/>
</dbReference>
<feature type="compositionally biased region" description="Low complexity" evidence="32">
    <location>
        <begin position="1879"/>
        <end position="1906"/>
    </location>
</feature>
<evidence type="ECO:0000256" key="17">
    <source>
        <dbReference type="ARBA" id="ARBA00022741"/>
    </source>
</evidence>
<keyword evidence="12" id="KW-0548">Nucleotidyltransferase</keyword>
<dbReference type="FunFam" id="3.40.1170.60:FF:000003">
    <property type="entry name" value="DNA polymerase eta"/>
    <property type="match status" value="1"/>
</dbReference>
<evidence type="ECO:0000256" key="20">
    <source>
        <dbReference type="ARBA" id="ARBA00022840"/>
    </source>
</evidence>
<dbReference type="SMART" id="SM00220">
    <property type="entry name" value="S_TKc"/>
    <property type="match status" value="1"/>
</dbReference>
<keyword evidence="16" id="KW-0677">Repeat</keyword>
<evidence type="ECO:0000256" key="1">
    <source>
        <dbReference type="ARBA" id="ARBA00001936"/>
    </source>
</evidence>
<feature type="domain" description="Protein kinase" evidence="35">
    <location>
        <begin position="351"/>
        <end position="628"/>
    </location>
</feature>
<evidence type="ECO:0000256" key="29">
    <source>
        <dbReference type="ARBA" id="ARBA00049244"/>
    </source>
</evidence>
<keyword evidence="23 33" id="KW-0472">Membrane</keyword>
<dbReference type="EC" id="2.7.7.7" evidence="8"/>
<keyword evidence="21" id="KW-0460">Magnesium</keyword>
<feature type="compositionally biased region" description="Basic and acidic residues" evidence="32">
    <location>
        <begin position="2065"/>
        <end position="2076"/>
    </location>
</feature>
<keyword evidence="19" id="KW-0418">Kinase</keyword>
<evidence type="ECO:0000256" key="16">
    <source>
        <dbReference type="ARBA" id="ARBA00022737"/>
    </source>
</evidence>
<feature type="compositionally biased region" description="Basic and acidic residues" evidence="32">
    <location>
        <begin position="1913"/>
        <end position="1932"/>
    </location>
</feature>
<dbReference type="InterPro" id="IPR011009">
    <property type="entry name" value="Kinase-like_dom_sf"/>
</dbReference>
<dbReference type="GO" id="GO:0046872">
    <property type="term" value="F:metal ion binding"/>
    <property type="evidence" value="ECO:0007669"/>
    <property type="project" value="UniProtKB-KW"/>
</dbReference>
<evidence type="ECO:0000256" key="30">
    <source>
        <dbReference type="PROSITE-ProRule" id="PRU00708"/>
    </source>
</evidence>
<feature type="region of interest" description="Disordered" evidence="32">
    <location>
        <begin position="1788"/>
        <end position="2003"/>
    </location>
</feature>
<evidence type="ECO:0000256" key="6">
    <source>
        <dbReference type="ARBA" id="ARBA00010217"/>
    </source>
</evidence>
<dbReference type="GO" id="GO:0006281">
    <property type="term" value="P:DNA repair"/>
    <property type="evidence" value="ECO:0007669"/>
    <property type="project" value="UniProtKB-KW"/>
</dbReference>
<sequence length="2322" mass="258840">MMRRSSTLMISIVVICLLAAVPSSSSLFFNFSNFYNVGNGSDILLQGDALNSNNFIELTKNTGSELNTDSVGRASYYKELLLLWDAQTGQLTDFTTRFVFSIAELINPAIMEPGDGLAFFLSAPPYLVPVDSNGRGLGLFSNVVPPPPTPPHSTVAVEFDTFQNKEYGDPPYRHVGIDVNSLNSTKTAAWSNDSVADMVAWVIYNGTSHNLSVFLSSEDDRELSDAVLVLSDTIDLRKVLPEEVVIGFSAATGGSGVETHTIHSWSLDSTLQPRKKGKTALLTCFVVGGAILVFLVAASGALWFFKRRQRTNGKDEEDDWMFDEAMDDEFERERGPKRFAYPELVRATRDFSDEGKLGEGGFGSVYRGVLKDPKLEVAIKKVSKGSKQGRKEYMSEVKIISRLRHRNLVQLVGWCHDRQELLLVYELVPNGSLDSYLHGGAAKTLDWGVRHRVALGLASALFYLHEEWEQCVVHRDVKPSNVMLDSTFSAKLGDFGLARLLDHHGGPQTMTVLAGTIGYMAPEYFYTGKASKESDVYSFGIVALEIACGRRPLMVEESGTVELARCVWELYGRKMILEAADENLKGEFDKKQMECLMVVGLWCAHPDPKLRPSMKQAINVLNFDSPWPELPPAMPVPTYGPAPLSELTTTRHEHEEGKVGGLQEGEEEDAIATRCVIDLGRSKDANRASGAPERARDRSRRHGLLLRPRSLIVSYSLKNPNLMQKAPIFLPSLKSSVLSRNRMEQRKNPELKGLPAAVVQYNSWKGGALIAVGYEARRFGVKRSMRGDEAKMVCPNIQLIQVPVARGKADLNLYRDAGSEVVSILSTKGRCERASIDEVYLDLTDAAETMLSETPPEMLDTINEETLRSHVLGFNVDGDEREKNVKEWLCRSEADRQDKLLACGCIIVAQLRTEVLNETTFTCSAGIAHNKMLAKLASPMHKPAQQTVVPSSSVKDLLASLPVKKIFSDSLTTSALKQLGGKLGSSLQIDLGVKTVGDLLQFSQEKLQEHYGINTGTWLWNISRGISGDAVEDRLLPKSHGCGKTFPGPQALKTIASVCIFLDLLKCHLLTVENWVNQLCEELNERIQSDLDQNKRVAHTLTLHARAFKENDMEPQRKFPSKSCPLRYGASKLKEDAMRLFDSGLRDFLGSQHIGWGVTSLSIAASKITDVPQGTRSILKFLQGKDCSSMISDDPNGSPKQDLVLSSADVDLQRKDFEMVNHDIRPRDLASEATRSDINNKLLDQTQKRTITAVRKIKDVVAFSSKAVIPLFLRPAKPVKHPIMIQHCRHHFLSEQMTEKGASTEVSMNKDDRHSQIQNGYDSWGFNVEDIDPSVLDELPIEIQRELRILRRHPHEDRFDTHAAVFALKACSHDPALLPHLHAYLLKTNLSSHVYVASALLHSYSLASSPYSARILFDEMPHRNLVTENTMLCCLARSGDLSSTRAHFNGMPEKDIATWSTMIGAYMDRGLTAIGLTLFRDMMNDTQLKLDPLMLVTMLTACSRSGSLPLIGKSIHAYLVRKGMGINDQLGTALVDMYAKSGCLRKAFYVFERIPERNVMHWTVMICGLAMHGHGKDAVAFFEKMIGLGVRPNEITFTGVLNACCHAGLIEEGQRYYVSMVKEFGYEPGIQHYGCMVDLYAKAGRLEEAYKIIENMKVEPNIVIWTSFLAACMKHKNFEIAEKGLEKVLCMAIPDEDGGVYTLISDLYALGGKWNDVVRVRRLMDEMFVKKNRDVWGAPAAKVELSNYEEMQQHQPWTFVSYSLSCLSRPFAASFSLSEVHPMMTNDATAAAASSKRSKKDFDGERRSKRKAKAKAKSGKRRRLRDESDSSPSSGTDEDPRPRRTRAKKSERRKRAPRNASTKSKRSKKRVSRKKRYRSLSPSSGYSSRSCSTCRSSSSGSSSVSRSPPPKARLKERSRSRGRGRDGESERGRSRRRRRTTSNDGIQKSRNRSRSFSTCAGSRNSGPSGSQSSKKYEEMEGQMQLRSKSPVEDGREVVEVSGNDVVSDGIIQAYDDFDRYDGRRSDNDQEFHGRHERDDWAYAIDNQLVGGTVAEKPTVDNAGVGKDDFAPKKSEDNSGTESVNLESQLRQKALENFKKFQRSLSGNTRSPGHQEDEPKQSQCLNEAQTDLANTRILEWQQSIIKGEVWPSKCRVRSVVKLPDEEDTSGLALRQPYSNENSGEVNNSGLDINEGQKNVVQLKRIIETSNEASLVQLKKIKETSNEASLNTSPMKEKQEKNINASSLNSITKDADMNQSSGQPTLLLSSQQNFDSGNENKEDTGSQFQQKTFSRMHEGEVVEVSYKVYIPKRAPALARRQLER</sequence>
<evidence type="ECO:0000256" key="21">
    <source>
        <dbReference type="ARBA" id="ARBA00022842"/>
    </source>
</evidence>
<comment type="subcellular location">
    <subcellularLocation>
        <location evidence="4">Cell membrane</location>
        <topology evidence="4">Single-pass type I membrane protein</topology>
    </subcellularLocation>
    <subcellularLocation>
        <location evidence="3">Nucleus</location>
    </subcellularLocation>
</comment>
<evidence type="ECO:0000256" key="12">
    <source>
        <dbReference type="ARBA" id="ARBA00022695"/>
    </source>
</evidence>
<dbReference type="PROSITE" id="PS51375">
    <property type="entry name" value="PPR"/>
    <property type="match status" value="3"/>
</dbReference>
<evidence type="ECO:0000256" key="7">
    <source>
        <dbReference type="ARBA" id="ARBA00010945"/>
    </source>
</evidence>
<feature type="compositionally biased region" description="Polar residues" evidence="32">
    <location>
        <begin position="2252"/>
        <end position="2275"/>
    </location>
</feature>
<dbReference type="Pfam" id="PF00817">
    <property type="entry name" value="IMS"/>
    <property type="match status" value="1"/>
</dbReference>
<accession>A0A8J5EWB5</accession>
<keyword evidence="26" id="KW-0234">DNA repair</keyword>
<dbReference type="Gene3D" id="1.10.510.10">
    <property type="entry name" value="Transferase(Phosphotransferase) domain 1"/>
    <property type="match status" value="1"/>
</dbReference>
<evidence type="ECO:0000256" key="8">
    <source>
        <dbReference type="ARBA" id="ARBA00012417"/>
    </source>
</evidence>
<dbReference type="InterPro" id="IPR043128">
    <property type="entry name" value="Rev_trsase/Diguanyl_cyclase"/>
</dbReference>
<keyword evidence="38" id="KW-1185">Reference proteome</keyword>
<dbReference type="GO" id="GO:0005886">
    <property type="term" value="C:plasma membrane"/>
    <property type="evidence" value="ECO:0007669"/>
    <property type="project" value="UniProtKB-SubCell"/>
</dbReference>
<evidence type="ECO:0000256" key="11">
    <source>
        <dbReference type="ARBA" id="ARBA00022692"/>
    </source>
</evidence>
<keyword evidence="15" id="KW-0430">Lectin</keyword>
<evidence type="ECO:0000256" key="33">
    <source>
        <dbReference type="SAM" id="Phobius"/>
    </source>
</evidence>
<dbReference type="InterPro" id="IPR011990">
    <property type="entry name" value="TPR-like_helical_dom_sf"/>
</dbReference>
<feature type="signal peptide" evidence="34">
    <location>
        <begin position="1"/>
        <end position="26"/>
    </location>
</feature>
<dbReference type="Pfam" id="PF20431">
    <property type="entry name" value="E_motif"/>
    <property type="match status" value="1"/>
</dbReference>
<dbReference type="Gene3D" id="3.40.1170.60">
    <property type="match status" value="1"/>
</dbReference>
<feature type="compositionally biased region" description="Basic and acidic residues" evidence="32">
    <location>
        <begin position="1989"/>
        <end position="1998"/>
    </location>
</feature>
<feature type="region of interest" description="Disordered" evidence="32">
    <location>
        <begin position="2053"/>
        <end position="2085"/>
    </location>
</feature>
<dbReference type="Gene3D" id="3.30.70.270">
    <property type="match status" value="1"/>
</dbReference>
<keyword evidence="9" id="KW-1003">Cell membrane</keyword>
<evidence type="ECO:0000256" key="5">
    <source>
        <dbReference type="ARBA" id="ARBA00008536"/>
    </source>
</evidence>
<dbReference type="PROSITE" id="PS50011">
    <property type="entry name" value="PROTEIN_KINASE_DOM"/>
    <property type="match status" value="1"/>
</dbReference>
<feature type="repeat" description="PPR" evidence="30">
    <location>
        <begin position="1558"/>
        <end position="1592"/>
    </location>
</feature>
<feature type="compositionally biased region" description="Basic residues" evidence="32">
    <location>
        <begin position="1843"/>
        <end position="1878"/>
    </location>
</feature>
<evidence type="ECO:0000256" key="3">
    <source>
        <dbReference type="ARBA" id="ARBA00004123"/>
    </source>
</evidence>
<feature type="compositionally biased region" description="Low complexity" evidence="32">
    <location>
        <begin position="1961"/>
        <end position="1973"/>
    </location>
</feature>
<dbReference type="GO" id="GO:0005634">
    <property type="term" value="C:nucleus"/>
    <property type="evidence" value="ECO:0007669"/>
    <property type="project" value="UniProtKB-SubCell"/>
</dbReference>
<dbReference type="InterPro" id="IPR052230">
    <property type="entry name" value="DNA_polymerase_eta"/>
</dbReference>
<dbReference type="FunFam" id="3.30.200.20:FF:000168">
    <property type="entry name" value="L-type lectin-domain containing receptor kinase IX.1"/>
    <property type="match status" value="1"/>
</dbReference>
<evidence type="ECO:0000256" key="15">
    <source>
        <dbReference type="ARBA" id="ARBA00022734"/>
    </source>
</evidence>
<feature type="domain" description="UmuC" evidence="36">
    <location>
        <begin position="735"/>
        <end position="966"/>
    </location>
</feature>
<dbReference type="PROSITE" id="PS00108">
    <property type="entry name" value="PROTEIN_KINASE_ST"/>
    <property type="match status" value="1"/>
</dbReference>
<evidence type="ECO:0000256" key="27">
    <source>
        <dbReference type="ARBA" id="ARBA00023242"/>
    </source>
</evidence>
<dbReference type="GO" id="GO:0042276">
    <property type="term" value="P:error-prone translesion synthesis"/>
    <property type="evidence" value="ECO:0007669"/>
    <property type="project" value="TreeGrafter"/>
</dbReference>
<dbReference type="FunFam" id="3.30.1490.100:FF:000006">
    <property type="entry name" value="DNA polymerase eta"/>
    <property type="match status" value="1"/>
</dbReference>
<evidence type="ECO:0000256" key="13">
    <source>
        <dbReference type="ARBA" id="ARBA00022723"/>
    </source>
</evidence>
<dbReference type="CDD" id="cd14066">
    <property type="entry name" value="STKc_IRAK"/>
    <property type="match status" value="1"/>
</dbReference>
<dbReference type="FunFam" id="1.10.510.10:FF:000240">
    <property type="entry name" value="Lectin-domain containing receptor kinase A4.3"/>
    <property type="match status" value="1"/>
</dbReference>
<dbReference type="Pfam" id="PF00139">
    <property type="entry name" value="Lectin_legB"/>
    <property type="match status" value="1"/>
</dbReference>
<dbReference type="InterPro" id="IPR017961">
    <property type="entry name" value="DNA_pol_Y-fam_little_finger"/>
</dbReference>
<dbReference type="Gene3D" id="3.30.1490.100">
    <property type="entry name" value="DNA polymerase, Y-family, little finger domain"/>
    <property type="match status" value="1"/>
</dbReference>
<evidence type="ECO:0000256" key="32">
    <source>
        <dbReference type="SAM" id="MobiDB-lite"/>
    </source>
</evidence>
<keyword evidence="24" id="KW-0675">Receptor</keyword>
<dbReference type="SUPFAM" id="SSF100879">
    <property type="entry name" value="Lesion bypass DNA polymerase (Y-family), little finger domain"/>
    <property type="match status" value="1"/>
</dbReference>
<keyword evidence="18" id="KW-0227">DNA damage</keyword>
<dbReference type="Gene3D" id="1.10.150.20">
    <property type="entry name" value="5' to 3' exonuclease, C-terminal subdomain"/>
    <property type="match status" value="1"/>
</dbReference>
<dbReference type="Gene3D" id="3.30.200.20">
    <property type="entry name" value="Phosphorylase Kinase, domain 1"/>
    <property type="match status" value="1"/>
</dbReference>
<evidence type="ECO:0000256" key="28">
    <source>
        <dbReference type="ARBA" id="ARBA00044975"/>
    </source>
</evidence>
<evidence type="ECO:0000256" key="10">
    <source>
        <dbReference type="ARBA" id="ARBA00022679"/>
    </source>
</evidence>
<reference evidence="37 38" key="1">
    <citation type="submission" date="2020-08" db="EMBL/GenBank/DDBJ databases">
        <title>Plant Genome Project.</title>
        <authorList>
            <person name="Zhang R.-G."/>
        </authorList>
    </citation>
    <scope>NUCLEOTIDE SEQUENCE [LARGE SCALE GENOMIC DNA]</scope>
    <source>
        <tissue evidence="37">Rhizome</tissue>
    </source>
</reference>
<protein>
    <recommendedName>
        <fullName evidence="28">DNA polymerase eta</fullName>
        <ecNumber evidence="8">2.7.7.7</ecNumber>
    </recommendedName>
</protein>
<comment type="caution">
    <text evidence="37">The sequence shown here is derived from an EMBL/GenBank/DDBJ whole genome shotgun (WGS) entry which is preliminary data.</text>
</comment>
<feature type="compositionally biased region" description="Polar residues" evidence="32">
    <location>
        <begin position="2102"/>
        <end position="2111"/>
    </location>
</feature>
<dbReference type="InterPro" id="IPR036775">
    <property type="entry name" value="DNA_pol_Y-fam_lit_finger_sf"/>
</dbReference>
<dbReference type="InterPro" id="IPR019825">
    <property type="entry name" value="Lectin_legB_Mn/Ca_BS"/>
</dbReference>
<evidence type="ECO:0000313" key="37">
    <source>
        <dbReference type="EMBL" id="KAG6475541.1"/>
    </source>
</evidence>
<dbReference type="InterPro" id="IPR013320">
    <property type="entry name" value="ConA-like_dom_sf"/>
</dbReference>
<dbReference type="Gene3D" id="1.25.40.10">
    <property type="entry name" value="Tetratricopeptide repeat domain"/>
    <property type="match status" value="3"/>
</dbReference>
<dbReference type="InterPro" id="IPR002885">
    <property type="entry name" value="PPR_rpt"/>
</dbReference>
<dbReference type="InterPro" id="IPR008271">
    <property type="entry name" value="Ser/Thr_kinase_AS"/>
</dbReference>
<dbReference type="InterPro" id="IPR017441">
    <property type="entry name" value="Protein_kinase_ATP_BS"/>
</dbReference>
<evidence type="ECO:0000259" key="36">
    <source>
        <dbReference type="PROSITE" id="PS50173"/>
    </source>
</evidence>
<dbReference type="FunFam" id="1.10.150.20:FF:000014">
    <property type="entry name" value="Polymerase (DNA directed), eta"/>
    <property type="match status" value="1"/>
</dbReference>
<comment type="catalytic activity">
    <reaction evidence="29">
        <text>DNA(n) + a 2'-deoxyribonucleoside 5'-triphosphate = DNA(n+1) + diphosphate</text>
        <dbReference type="Rhea" id="RHEA:22508"/>
        <dbReference type="Rhea" id="RHEA-COMP:17339"/>
        <dbReference type="Rhea" id="RHEA-COMP:17340"/>
        <dbReference type="ChEBI" id="CHEBI:33019"/>
        <dbReference type="ChEBI" id="CHEBI:61560"/>
        <dbReference type="ChEBI" id="CHEBI:173112"/>
        <dbReference type="EC" id="2.7.7.7"/>
    </reaction>
</comment>
<feature type="chain" id="PRO_5035229382" description="DNA polymerase eta" evidence="34">
    <location>
        <begin position="27"/>
        <end position="2322"/>
    </location>
</feature>
<evidence type="ECO:0000256" key="19">
    <source>
        <dbReference type="ARBA" id="ARBA00022777"/>
    </source>
</evidence>
<dbReference type="PROSITE" id="PS00307">
    <property type="entry name" value="LECTIN_LEGUME_BETA"/>
    <property type="match status" value="1"/>
</dbReference>
<dbReference type="InterPro" id="IPR001220">
    <property type="entry name" value="Legume_lectin_dom"/>
</dbReference>
<dbReference type="Pfam" id="PF00069">
    <property type="entry name" value="Pkinase"/>
    <property type="match status" value="1"/>
</dbReference>
<feature type="region of interest" description="Disordered" evidence="32">
    <location>
        <begin position="2252"/>
        <end position="2290"/>
    </location>
</feature>
<dbReference type="GO" id="GO:0009411">
    <property type="term" value="P:response to UV"/>
    <property type="evidence" value="ECO:0007669"/>
    <property type="project" value="UniProtKB-ARBA"/>
</dbReference>
<organism evidence="37 38">
    <name type="scientific">Zingiber officinale</name>
    <name type="common">Ginger</name>
    <name type="synonym">Amomum zingiber</name>
    <dbReference type="NCBI Taxonomy" id="94328"/>
    <lineage>
        <taxon>Eukaryota</taxon>
        <taxon>Viridiplantae</taxon>
        <taxon>Streptophyta</taxon>
        <taxon>Embryophyta</taxon>
        <taxon>Tracheophyta</taxon>
        <taxon>Spermatophyta</taxon>
        <taxon>Magnoliopsida</taxon>
        <taxon>Liliopsida</taxon>
        <taxon>Zingiberales</taxon>
        <taxon>Zingiberaceae</taxon>
        <taxon>Zingiber</taxon>
    </lineage>
</organism>
<evidence type="ECO:0000256" key="4">
    <source>
        <dbReference type="ARBA" id="ARBA00004251"/>
    </source>
</evidence>
<dbReference type="FunFam" id="1.25.40.10:FF:000790">
    <property type="entry name" value="Pentatricopeptide repeat-containing protein"/>
    <property type="match status" value="1"/>
</dbReference>
<dbReference type="Gene3D" id="2.60.120.200">
    <property type="match status" value="1"/>
</dbReference>
<dbReference type="NCBIfam" id="TIGR00756">
    <property type="entry name" value="PPR"/>
    <property type="match status" value="2"/>
</dbReference>
<feature type="compositionally biased region" description="Low complexity" evidence="32">
    <location>
        <begin position="2177"/>
        <end position="2188"/>
    </location>
</feature>
<keyword evidence="17 31" id="KW-0547">Nucleotide-binding</keyword>
<evidence type="ECO:0000256" key="14">
    <source>
        <dbReference type="ARBA" id="ARBA00022729"/>
    </source>
</evidence>
<evidence type="ECO:0000256" key="23">
    <source>
        <dbReference type="ARBA" id="ARBA00023136"/>
    </source>
</evidence>
<dbReference type="Pfam" id="PF11799">
    <property type="entry name" value="IMS_C"/>
    <property type="match status" value="1"/>
</dbReference>
<dbReference type="GO" id="GO:0005524">
    <property type="term" value="F:ATP binding"/>
    <property type="evidence" value="ECO:0007669"/>
    <property type="project" value="UniProtKB-UniRule"/>
</dbReference>
<feature type="compositionally biased region" description="Polar residues" evidence="32">
    <location>
        <begin position="1942"/>
        <end position="1960"/>
    </location>
</feature>
<evidence type="ECO:0000256" key="9">
    <source>
        <dbReference type="ARBA" id="ARBA00022475"/>
    </source>
</evidence>
<keyword evidence="22 33" id="KW-1133">Transmembrane helix</keyword>
<dbReference type="Pfam" id="PF01535">
    <property type="entry name" value="PPR"/>
    <property type="match status" value="2"/>
</dbReference>
<feature type="compositionally biased region" description="Basic residues" evidence="32">
    <location>
        <begin position="1807"/>
        <end position="1823"/>
    </location>
</feature>
<evidence type="ECO:0000256" key="24">
    <source>
        <dbReference type="ARBA" id="ARBA00023170"/>
    </source>
</evidence>
<feature type="region of interest" description="Disordered" evidence="32">
    <location>
        <begin position="2102"/>
        <end position="2123"/>
    </location>
</feature>
<dbReference type="Pfam" id="PF21704">
    <property type="entry name" value="POLH-Rev1_HhH"/>
    <property type="match status" value="1"/>
</dbReference>
<keyword evidence="10" id="KW-0808">Transferase</keyword>
<comment type="cofactor">
    <cofactor evidence="2">
        <name>Mg(2+)</name>
        <dbReference type="ChEBI" id="CHEBI:18420"/>
    </cofactor>
</comment>
<feature type="transmembrane region" description="Helical" evidence="33">
    <location>
        <begin position="280"/>
        <end position="305"/>
    </location>
</feature>
<dbReference type="GO" id="GO:0030246">
    <property type="term" value="F:carbohydrate binding"/>
    <property type="evidence" value="ECO:0007669"/>
    <property type="project" value="UniProtKB-KW"/>
</dbReference>
<gene>
    <name evidence="37" type="ORF">ZIOFF_064769</name>
</gene>
<feature type="binding site" evidence="31">
    <location>
        <position position="381"/>
    </location>
    <ligand>
        <name>ATP</name>
        <dbReference type="ChEBI" id="CHEBI:30616"/>
    </ligand>
</feature>
<dbReference type="CDD" id="cd06899">
    <property type="entry name" value="lectin_legume_LecRK_Arcelin_ConA"/>
    <property type="match status" value="1"/>
</dbReference>
<comment type="cofactor">
    <cofactor evidence="1">
        <name>Mn(2+)</name>
        <dbReference type="ChEBI" id="CHEBI:29035"/>
    </cofactor>
</comment>
<dbReference type="SUPFAM" id="SSF56672">
    <property type="entry name" value="DNA/RNA polymerases"/>
    <property type="match status" value="1"/>
</dbReference>